<organism evidence="2 3">
    <name type="scientific">Cyclotella atomus</name>
    <dbReference type="NCBI Taxonomy" id="382360"/>
    <lineage>
        <taxon>Eukaryota</taxon>
        <taxon>Sar</taxon>
        <taxon>Stramenopiles</taxon>
        <taxon>Ochrophyta</taxon>
        <taxon>Bacillariophyta</taxon>
        <taxon>Coscinodiscophyceae</taxon>
        <taxon>Thalassiosirophycidae</taxon>
        <taxon>Stephanodiscales</taxon>
        <taxon>Stephanodiscaceae</taxon>
        <taxon>Cyclotella</taxon>
    </lineage>
</organism>
<reference evidence="2 3" key="1">
    <citation type="submission" date="2024-10" db="EMBL/GenBank/DDBJ databases">
        <title>Updated reference genomes for cyclostephanoid diatoms.</title>
        <authorList>
            <person name="Roberts W.R."/>
            <person name="Alverson A.J."/>
        </authorList>
    </citation>
    <scope>NUCLEOTIDE SEQUENCE [LARGE SCALE GENOMIC DNA]</scope>
    <source>
        <strain evidence="2 3">AJA010-31</strain>
    </source>
</reference>
<dbReference type="EMBL" id="JALLPJ020001302">
    <property type="protein sequence ID" value="KAL3770731.1"/>
    <property type="molecule type" value="Genomic_DNA"/>
</dbReference>
<dbReference type="AlphaFoldDB" id="A0ABD3N3T3"/>
<keyword evidence="3" id="KW-1185">Reference proteome</keyword>
<sequence length="194" mass="21265">MEQTNVVEMEMSVLSGFNVEGGDESEYVFIQDDDMDFDDESYDHCDLSPDLSCAASVCSGVTLGDFKDVGASMVSLEDRNDGESKYVKEDVTMDAMNAPGRRLCNKKRRKKLKMLKKAAAAAHFEASRKAQEAAEAETLAPERSVSERESRSKSRAKSKSKSGVNLAVACAHESIAAYREEIGGKKKSIVNYVL</sequence>
<evidence type="ECO:0000313" key="3">
    <source>
        <dbReference type="Proteomes" id="UP001530400"/>
    </source>
</evidence>
<comment type="caution">
    <text evidence="2">The sequence shown here is derived from an EMBL/GenBank/DDBJ whole genome shotgun (WGS) entry which is preliminary data.</text>
</comment>
<gene>
    <name evidence="2" type="ORF">ACHAWO_006555</name>
</gene>
<protein>
    <submittedName>
        <fullName evidence="2">Uncharacterized protein</fullName>
    </submittedName>
</protein>
<feature type="region of interest" description="Disordered" evidence="1">
    <location>
        <begin position="135"/>
        <end position="164"/>
    </location>
</feature>
<name>A0ABD3N3T3_9STRA</name>
<proteinExistence type="predicted"/>
<accession>A0ABD3N3T3</accession>
<evidence type="ECO:0000313" key="2">
    <source>
        <dbReference type="EMBL" id="KAL3770731.1"/>
    </source>
</evidence>
<dbReference type="Proteomes" id="UP001530400">
    <property type="component" value="Unassembled WGS sequence"/>
</dbReference>
<evidence type="ECO:0000256" key="1">
    <source>
        <dbReference type="SAM" id="MobiDB-lite"/>
    </source>
</evidence>